<name>A0ACB7X5V0_9ERIC</name>
<protein>
    <submittedName>
        <fullName evidence="1">Uncharacterized protein</fullName>
    </submittedName>
</protein>
<organism evidence="1 2">
    <name type="scientific">Vaccinium darrowii</name>
    <dbReference type="NCBI Taxonomy" id="229202"/>
    <lineage>
        <taxon>Eukaryota</taxon>
        <taxon>Viridiplantae</taxon>
        <taxon>Streptophyta</taxon>
        <taxon>Embryophyta</taxon>
        <taxon>Tracheophyta</taxon>
        <taxon>Spermatophyta</taxon>
        <taxon>Magnoliopsida</taxon>
        <taxon>eudicotyledons</taxon>
        <taxon>Gunneridae</taxon>
        <taxon>Pentapetalae</taxon>
        <taxon>asterids</taxon>
        <taxon>Ericales</taxon>
        <taxon>Ericaceae</taxon>
        <taxon>Vaccinioideae</taxon>
        <taxon>Vaccinieae</taxon>
        <taxon>Vaccinium</taxon>
    </lineage>
</organism>
<evidence type="ECO:0000313" key="1">
    <source>
        <dbReference type="EMBL" id="KAH7836102.1"/>
    </source>
</evidence>
<gene>
    <name evidence="1" type="ORF">Vadar_032712</name>
</gene>
<reference evidence="1 2" key="1">
    <citation type="journal article" date="2021" name="Hortic Res">
        <title>High-quality reference genome and annotation aids understanding of berry development for evergreen blueberry (Vaccinium darrowii).</title>
        <authorList>
            <person name="Yu J."/>
            <person name="Hulse-Kemp A.M."/>
            <person name="Babiker E."/>
            <person name="Staton M."/>
        </authorList>
    </citation>
    <scope>NUCLEOTIDE SEQUENCE [LARGE SCALE GENOMIC DNA]</scope>
    <source>
        <strain evidence="2">cv. NJ 8807/NJ 8810</strain>
        <tissue evidence="1">Young leaf</tissue>
    </source>
</reference>
<comment type="caution">
    <text evidence="1">The sequence shown here is derived from an EMBL/GenBank/DDBJ whole genome shotgun (WGS) entry which is preliminary data.</text>
</comment>
<evidence type="ECO:0000313" key="2">
    <source>
        <dbReference type="Proteomes" id="UP000828048"/>
    </source>
</evidence>
<proteinExistence type="predicted"/>
<sequence length="331" mass="36985">MYKNKLLQRFCGVRRGNRSNYVTAAIRGSIRKMAIGRTKATERTDGATDKQQPLHLKSTTFSANLLCDCYKSPNLNMDPVDINPTGKLSISIKVSVLPSLKILPADLSFLLHISFALIVSSAHSRHGTSLGDVFWIFIWIRKDMAWRLKLRACRDASSTLPWVRVMALLIQAIQKSNSYHKKVLDASCEYGATVYNYMLLFGAVQIVVSHIPDFHSMAWLSIVATTMSFSYSFIGLELGVAAHAGNVKRKERWLVLAVMRMYMHILTLPTVDGTATEMKTKNERLKKLLVGEAGEGERLTTGLDHFDDGGLEFTYSVRYDCGDGVLVVDGR</sequence>
<dbReference type="EMBL" id="CM037152">
    <property type="protein sequence ID" value="KAH7836102.1"/>
    <property type="molecule type" value="Genomic_DNA"/>
</dbReference>
<accession>A0ACB7X5V0</accession>
<keyword evidence="2" id="KW-1185">Reference proteome</keyword>
<dbReference type="Proteomes" id="UP000828048">
    <property type="component" value="Chromosome 2"/>
</dbReference>